<dbReference type="NCBIfam" id="TIGR00666">
    <property type="entry name" value="PBP4"/>
    <property type="match status" value="1"/>
</dbReference>
<sequence>MKNLLICAAILFGIAPAVSAQEDAALSRFVRALAAVDIPATNVSVVSQPLESGSKGWSLNPNALRLTASTAKLYTTYAALVRLGPATTLKTEVWQSGNDLVLVGSGDPSLTVERISSLLRQLRAQGMQHINGNIVLDRSRFGPASSMPFDPTTFDNKPMRPYNVGPDALLLNFRAIQVVLTPQNASVLARLDTPLAGAAVDNQLQLGDGPCSDWKDGVQSTISGNFRITLKGKFPRSCAPQTLQLAAHGPELAGEAGANQYAEALIRGLWQEMGGSWNGKAVSGSKPYAATLVASTESQPVAQLVRDINKYSNNVMARQLFLLLADAPSTQTGAEQALRQTLAARSVPVKHLVIENGSGLSRIEATTAEEMTGLLRVIWHDPRMPELLSSLPIGGTDGTLKKHKNNGGDVGRIRLKTGSLENTRAAAGYVQDSRGHWHTLVVLIQDPKATANYGALREAIDQLSNSLANQ</sequence>
<dbReference type="Gene3D" id="3.50.80.20">
    <property type="entry name" value="D-Ala-D-Ala carboxypeptidase C, peptidase S13"/>
    <property type="match status" value="1"/>
</dbReference>
<dbReference type="Pfam" id="PF02113">
    <property type="entry name" value="Peptidase_S13"/>
    <property type="match status" value="1"/>
</dbReference>
<dbReference type="InterPro" id="IPR000667">
    <property type="entry name" value="Peptidase_S13"/>
</dbReference>
<evidence type="ECO:0000256" key="1">
    <source>
        <dbReference type="ARBA" id="ARBA00006096"/>
    </source>
</evidence>
<gene>
    <name evidence="4" type="ORF">ICHIAU1_03460</name>
</gene>
<dbReference type="AlphaFoldDB" id="A0A7R6TP89"/>
<dbReference type="RefSeq" id="WP_162048994.1">
    <property type="nucleotide sequence ID" value="NZ_AP022345.1"/>
</dbReference>
<keyword evidence="5" id="KW-1185">Reference proteome</keyword>
<dbReference type="Proteomes" id="UP000463961">
    <property type="component" value="Chromosome"/>
</dbReference>
<keyword evidence="4" id="KW-0121">Carboxypeptidase</keyword>
<evidence type="ECO:0000313" key="4">
    <source>
        <dbReference type="EMBL" id="BBU68063.1"/>
    </source>
</evidence>
<dbReference type="PRINTS" id="PR00922">
    <property type="entry name" value="DADACBPTASE3"/>
</dbReference>
<feature type="signal peptide" evidence="3">
    <location>
        <begin position="1"/>
        <end position="20"/>
    </location>
</feature>
<dbReference type="EMBL" id="AP022345">
    <property type="protein sequence ID" value="BBU68063.1"/>
    <property type="molecule type" value="Genomic_DNA"/>
</dbReference>
<dbReference type="GO" id="GO:0006508">
    <property type="term" value="P:proteolysis"/>
    <property type="evidence" value="ECO:0007669"/>
    <property type="project" value="InterPro"/>
</dbReference>
<dbReference type="PANTHER" id="PTHR30023:SF0">
    <property type="entry name" value="PENICILLIN-SENSITIVE CARBOXYPEPTIDASE A"/>
    <property type="match status" value="1"/>
</dbReference>
<keyword evidence="4" id="KW-0645">Protease</keyword>
<dbReference type="GO" id="GO:0000270">
    <property type="term" value="P:peptidoglycan metabolic process"/>
    <property type="evidence" value="ECO:0007669"/>
    <property type="project" value="TreeGrafter"/>
</dbReference>
<protein>
    <submittedName>
        <fullName evidence="4">D-alanyl-D-alanine carboxypeptidase</fullName>
    </submittedName>
</protein>
<name>A0A7R6TP89_9RHOO</name>
<dbReference type="SUPFAM" id="SSF56601">
    <property type="entry name" value="beta-lactamase/transpeptidase-like"/>
    <property type="match status" value="1"/>
</dbReference>
<evidence type="ECO:0000313" key="5">
    <source>
        <dbReference type="Proteomes" id="UP000463961"/>
    </source>
</evidence>
<dbReference type="PANTHER" id="PTHR30023">
    <property type="entry name" value="D-ALANYL-D-ALANINE CARBOXYPEPTIDASE"/>
    <property type="match status" value="1"/>
</dbReference>
<dbReference type="GO" id="GO:0004185">
    <property type="term" value="F:serine-type carboxypeptidase activity"/>
    <property type="evidence" value="ECO:0007669"/>
    <property type="project" value="InterPro"/>
</dbReference>
<feature type="chain" id="PRO_5030571521" evidence="3">
    <location>
        <begin position="21"/>
        <end position="470"/>
    </location>
</feature>
<evidence type="ECO:0000256" key="2">
    <source>
        <dbReference type="ARBA" id="ARBA00022801"/>
    </source>
</evidence>
<keyword evidence="2" id="KW-0378">Hydrolase</keyword>
<proteinExistence type="inferred from homology"/>
<dbReference type="OrthoDB" id="9802627at2"/>
<dbReference type="InterPro" id="IPR012338">
    <property type="entry name" value="Beta-lactam/transpept-like"/>
</dbReference>
<keyword evidence="3" id="KW-0732">Signal</keyword>
<comment type="similarity">
    <text evidence="1">Belongs to the peptidase S13 family.</text>
</comment>
<reference evidence="5" key="1">
    <citation type="submission" date="2020-01" db="EMBL/GenBank/DDBJ databases">
        <title>Phosphoaccumulans saitamaens gen. nov., sp. nov., a polyphosphate accumulating bacterium isolated from surface river water.</title>
        <authorList>
            <person name="Watanabe K."/>
            <person name="Suda W."/>
        </authorList>
    </citation>
    <scope>NUCLEOTIDE SEQUENCE [LARGE SCALE GENOMIC DNA]</scope>
    <source>
        <strain evidence="5">ICHIAU1</strain>
    </source>
</reference>
<organism evidence="4 5">
    <name type="scientific">Fluviibacter phosphoraccumulans</name>
    <dbReference type="NCBI Taxonomy" id="1751046"/>
    <lineage>
        <taxon>Bacteria</taxon>
        <taxon>Pseudomonadati</taxon>
        <taxon>Pseudomonadota</taxon>
        <taxon>Betaproteobacteria</taxon>
        <taxon>Rhodocyclales</taxon>
        <taxon>Fluviibacteraceae</taxon>
        <taxon>Fluviibacter</taxon>
    </lineage>
</organism>
<evidence type="ECO:0000256" key="3">
    <source>
        <dbReference type="SAM" id="SignalP"/>
    </source>
</evidence>
<dbReference type="Gene3D" id="3.40.710.10">
    <property type="entry name" value="DD-peptidase/beta-lactamase superfamily"/>
    <property type="match status" value="1"/>
</dbReference>
<accession>A0A7R6TP89</accession>